<comment type="similarity">
    <text evidence="2">Belongs to the amino acid-polyamine-organocation (APC) superfamily. Basic amino acid/polyamine antiporter (APA) (TC 2.A.3.2) family.</text>
</comment>
<comment type="subcellular location">
    <subcellularLocation>
        <location evidence="1">Cell membrane</location>
        <topology evidence="1">Multi-pass membrane protein</topology>
    </subcellularLocation>
</comment>
<dbReference type="PIRSF" id="PIRSF006060">
    <property type="entry name" value="AA_transporter"/>
    <property type="match status" value="1"/>
</dbReference>
<feature type="transmembrane region" description="Helical" evidence="9">
    <location>
        <begin position="242"/>
        <end position="260"/>
    </location>
</feature>
<dbReference type="PANTHER" id="PTHR42770">
    <property type="entry name" value="AMINO ACID TRANSPORTER-RELATED"/>
    <property type="match status" value="1"/>
</dbReference>
<feature type="transmembrane region" description="Helical" evidence="9">
    <location>
        <begin position="280"/>
        <end position="304"/>
    </location>
</feature>
<dbReference type="InterPro" id="IPR002293">
    <property type="entry name" value="AA/rel_permease1"/>
</dbReference>
<dbReference type="Pfam" id="PF13520">
    <property type="entry name" value="AA_permease_2"/>
    <property type="match status" value="1"/>
</dbReference>
<feature type="transmembrane region" description="Helical" evidence="9">
    <location>
        <begin position="26"/>
        <end position="47"/>
    </location>
</feature>
<feature type="transmembrane region" description="Helical" evidence="9">
    <location>
        <begin position="59"/>
        <end position="78"/>
    </location>
</feature>
<feature type="transmembrane region" description="Helical" evidence="9">
    <location>
        <begin position="165"/>
        <end position="188"/>
    </location>
</feature>
<comment type="function">
    <text evidence="8">Major component of the acid-resistance (AR) system allowing enteric pathogens to survive the acidic environment in the stomach. Exchanges extracellular arginine for its intracellular decarboxylation product agmatine (Agm) thereby expelling intracellular protons. Probably undergoes several conformational states in order to translocate the substrate across the membrane; keeps the substrate accessible to only 1 side of the membrane at a time by opening and closing 3 membrane-internal gates.</text>
</comment>
<accession>A0ABY7TI00</accession>
<protein>
    <recommendedName>
        <fullName evidence="3">Arginine/agmatine antiporter</fullName>
    </recommendedName>
</protein>
<name>A0ABY7TI00_9SPHN</name>
<evidence type="ECO:0000256" key="1">
    <source>
        <dbReference type="ARBA" id="ARBA00004651"/>
    </source>
</evidence>
<dbReference type="EMBL" id="CP117411">
    <property type="protein sequence ID" value="WCT72570.1"/>
    <property type="molecule type" value="Genomic_DNA"/>
</dbReference>
<feature type="transmembrane region" description="Helical" evidence="9">
    <location>
        <begin position="99"/>
        <end position="124"/>
    </location>
</feature>
<keyword evidence="6 9" id="KW-1133">Transmembrane helix</keyword>
<dbReference type="Proteomes" id="UP001220395">
    <property type="component" value="Chromosome"/>
</dbReference>
<evidence type="ECO:0000256" key="4">
    <source>
        <dbReference type="ARBA" id="ARBA00022475"/>
    </source>
</evidence>
<keyword evidence="5 9" id="KW-0812">Transmembrane</keyword>
<keyword evidence="7 9" id="KW-0472">Membrane</keyword>
<evidence type="ECO:0000256" key="6">
    <source>
        <dbReference type="ARBA" id="ARBA00022989"/>
    </source>
</evidence>
<evidence type="ECO:0000256" key="9">
    <source>
        <dbReference type="SAM" id="Phobius"/>
    </source>
</evidence>
<dbReference type="PANTHER" id="PTHR42770:SF18">
    <property type="entry name" value="ARGININE_AGMATINE ANTIPORTER"/>
    <property type="match status" value="1"/>
</dbReference>
<proteinExistence type="inferred from homology"/>
<evidence type="ECO:0000256" key="7">
    <source>
        <dbReference type="ARBA" id="ARBA00023136"/>
    </source>
</evidence>
<keyword evidence="11" id="KW-1185">Reference proteome</keyword>
<dbReference type="InterPro" id="IPR050367">
    <property type="entry name" value="APC_superfamily"/>
</dbReference>
<dbReference type="Gene3D" id="1.20.1740.10">
    <property type="entry name" value="Amino acid/polyamine transporter I"/>
    <property type="match status" value="1"/>
</dbReference>
<organism evidence="10 11">
    <name type="scientific">Sphingomonas naphthae</name>
    <dbReference type="NCBI Taxonomy" id="1813468"/>
    <lineage>
        <taxon>Bacteria</taxon>
        <taxon>Pseudomonadati</taxon>
        <taxon>Pseudomonadota</taxon>
        <taxon>Alphaproteobacteria</taxon>
        <taxon>Sphingomonadales</taxon>
        <taxon>Sphingomonadaceae</taxon>
        <taxon>Sphingomonas</taxon>
    </lineage>
</organism>
<evidence type="ECO:0000256" key="2">
    <source>
        <dbReference type="ARBA" id="ARBA00008220"/>
    </source>
</evidence>
<keyword evidence="4" id="KW-1003">Cell membrane</keyword>
<evidence type="ECO:0000256" key="8">
    <source>
        <dbReference type="ARBA" id="ARBA00045636"/>
    </source>
</evidence>
<feature type="transmembrane region" description="Helical" evidence="9">
    <location>
        <begin position="422"/>
        <end position="439"/>
    </location>
</feature>
<evidence type="ECO:0000313" key="11">
    <source>
        <dbReference type="Proteomes" id="UP001220395"/>
    </source>
</evidence>
<feature type="transmembrane region" description="Helical" evidence="9">
    <location>
        <begin position="130"/>
        <end position="153"/>
    </location>
</feature>
<feature type="transmembrane region" description="Helical" evidence="9">
    <location>
        <begin position="208"/>
        <end position="230"/>
    </location>
</feature>
<reference evidence="10 11" key="1">
    <citation type="submission" date="2023-02" db="EMBL/GenBank/DDBJ databases">
        <title>Genome sequence of Sphingomonas naphthae.</title>
        <authorList>
            <person name="Kim S."/>
            <person name="Heo J."/>
            <person name="Kwon S.-W."/>
        </authorList>
    </citation>
    <scope>NUCLEOTIDE SEQUENCE [LARGE SCALE GENOMIC DNA]</scope>
    <source>
        <strain evidence="10 11">KACC 18716</strain>
    </source>
</reference>
<feature type="transmembrane region" description="Helical" evidence="9">
    <location>
        <begin position="336"/>
        <end position="354"/>
    </location>
</feature>
<gene>
    <name evidence="10" type="ORF">PQ455_13110</name>
</gene>
<evidence type="ECO:0000313" key="10">
    <source>
        <dbReference type="EMBL" id="WCT72570.1"/>
    </source>
</evidence>
<sequence>MSIAPSAPVATQEAARDAGLLRKMGVIALAASIVNEVVGAGIFRLPAAMAASAGSHAPLAYIACLVAMGAVVICFAEAGSRVPTSGGPYGYVEAAFGPLAGFVTGVLVYLAAVLACGGLAAAFADAVGSALPVFTNPLAHGALAIAVLALLAWVNMRGVETATRFISTVTFIKLMPLVLFVVVGGVALLMRAPEAAAATPELGIGDDFGRAVILAMFALSGMETPLGASGEVAQPARTIPRAILLGMGLVGVLYILIQIVADGLMGPALATSKTPLADAIATVAPALRVVLLGGAAFSALCWLASDLLGAPRTLFAFARDGLLPAGLGVLHPKTHVPARAIIVHTLLASLLAVTGTFVQLAVLSALATAGIYLFACAAAWALARRGVAILGTPLAFRLLPLASVIGIVAMVALVALGEWLEIVALIGVIAASAVYFWAVRRRAA</sequence>
<evidence type="ECO:0000256" key="5">
    <source>
        <dbReference type="ARBA" id="ARBA00022692"/>
    </source>
</evidence>
<evidence type="ECO:0000256" key="3">
    <source>
        <dbReference type="ARBA" id="ARBA00021069"/>
    </source>
</evidence>
<feature type="transmembrane region" description="Helical" evidence="9">
    <location>
        <begin position="360"/>
        <end position="382"/>
    </location>
</feature>
<feature type="transmembrane region" description="Helical" evidence="9">
    <location>
        <begin position="394"/>
        <end position="416"/>
    </location>
</feature>
<dbReference type="RefSeq" id="WP_273686537.1">
    <property type="nucleotide sequence ID" value="NZ_CP117411.1"/>
</dbReference>